<organism evidence="2 3">
    <name type="scientific">Streptomyces antimycoticus</name>
    <dbReference type="NCBI Taxonomy" id="68175"/>
    <lineage>
        <taxon>Bacteria</taxon>
        <taxon>Bacillati</taxon>
        <taxon>Actinomycetota</taxon>
        <taxon>Actinomycetes</taxon>
        <taxon>Kitasatosporales</taxon>
        <taxon>Streptomycetaceae</taxon>
        <taxon>Streptomyces</taxon>
        <taxon>Streptomyces violaceusniger group</taxon>
    </lineage>
</organism>
<accession>A0A499VCV4</accession>
<name>A0A499VCV4_9ACTN</name>
<dbReference type="Proteomes" id="UP000463951">
    <property type="component" value="Chromosome"/>
</dbReference>
<dbReference type="Gene3D" id="3.40.50.300">
    <property type="entry name" value="P-loop containing nucleotide triphosphate hydrolases"/>
    <property type="match status" value="1"/>
</dbReference>
<proteinExistence type="predicted"/>
<sequence length="86" mass="9713">MVVPAPVPRQLPAPPPLFSGRSRERARLDRGWAQRGDRVVIATIGGSGGIRKTWLVLRWARDHLADRRAVAVRSDLWRTSHTRARV</sequence>
<feature type="region of interest" description="Disordered" evidence="1">
    <location>
        <begin position="1"/>
        <end position="20"/>
    </location>
</feature>
<evidence type="ECO:0000313" key="2">
    <source>
        <dbReference type="EMBL" id="BBJ47351.1"/>
    </source>
</evidence>
<gene>
    <name evidence="2" type="ORF">SSPO_100690</name>
</gene>
<dbReference type="AlphaFoldDB" id="A0A499VCV4"/>
<dbReference type="InterPro" id="IPR027417">
    <property type="entry name" value="P-loop_NTPase"/>
</dbReference>
<reference evidence="2 3" key="1">
    <citation type="journal article" date="2020" name="Int. J. Syst. Evol. Microbiol.">
        <title>Reclassification of Streptomyces castelarensis and Streptomyces sporoclivatus as later heterotypic synonyms of Streptomyces antimycoticus.</title>
        <authorList>
            <person name="Komaki H."/>
            <person name="Tamura T."/>
        </authorList>
    </citation>
    <scope>NUCLEOTIDE SEQUENCE [LARGE SCALE GENOMIC DNA]</scope>
    <source>
        <strain evidence="2 3">NBRC 100767</strain>
    </source>
</reference>
<evidence type="ECO:0000313" key="3">
    <source>
        <dbReference type="Proteomes" id="UP000463951"/>
    </source>
</evidence>
<evidence type="ECO:0000256" key="1">
    <source>
        <dbReference type="SAM" id="MobiDB-lite"/>
    </source>
</evidence>
<protein>
    <submittedName>
        <fullName evidence="2">Uncharacterized protein</fullName>
    </submittedName>
</protein>
<feature type="compositionally biased region" description="Pro residues" evidence="1">
    <location>
        <begin position="1"/>
        <end position="17"/>
    </location>
</feature>
<dbReference type="EMBL" id="AP019620">
    <property type="protein sequence ID" value="BBJ47351.1"/>
    <property type="molecule type" value="Genomic_DNA"/>
</dbReference>